<sequence>MCTQNQLSPFAFVEVEIGGGNGNLVETLESLMPSSAQMLNILRIKTLKLFKGVNSFRFYSYEPLACTIQRSIDASSRDWSDTSRPLFLVCLISTEYSMEGESPYTYRMMYSRETPDPSDELLATEFAKLIGTSNASGEMVFATVDMRYRPFLCKIATKFGKTMDSMGTRTWALYLPKAKADGWKREIKYGRAGKDITVKPLSSGDATTVNSHWKWGTLESDPHIRDQIEKLPSAGVFSNDDLVSWGILCLTGTISALQTQESHRRRGFGELIMKSISTQMIEHEMVPFCEVELDTTASRKMMDKLGFIVAFDAAWMSWPHNN</sequence>
<dbReference type="OrthoDB" id="61870at2759"/>
<dbReference type="EMBL" id="LNIX01000002">
    <property type="protein sequence ID" value="OXA60470.1"/>
    <property type="molecule type" value="Genomic_DNA"/>
</dbReference>
<dbReference type="PANTHER" id="PTHR20958:SF6">
    <property type="entry name" value="GLYCINE N-ACYLTRANSFERASE-LIKE PROTEIN"/>
    <property type="match status" value="1"/>
</dbReference>
<name>A0A226ETB8_FOLCA</name>
<organism evidence="2 3">
    <name type="scientific">Folsomia candida</name>
    <name type="common">Springtail</name>
    <dbReference type="NCBI Taxonomy" id="158441"/>
    <lineage>
        <taxon>Eukaryota</taxon>
        <taxon>Metazoa</taxon>
        <taxon>Ecdysozoa</taxon>
        <taxon>Arthropoda</taxon>
        <taxon>Hexapoda</taxon>
        <taxon>Collembola</taxon>
        <taxon>Entomobryomorpha</taxon>
        <taxon>Isotomoidea</taxon>
        <taxon>Isotomidae</taxon>
        <taxon>Proisotominae</taxon>
        <taxon>Folsomia</taxon>
    </lineage>
</organism>
<dbReference type="GO" id="GO:0016747">
    <property type="term" value="F:acyltransferase activity, transferring groups other than amino-acyl groups"/>
    <property type="evidence" value="ECO:0007669"/>
    <property type="project" value="InterPro"/>
</dbReference>
<dbReference type="Gene3D" id="3.40.630.30">
    <property type="match status" value="1"/>
</dbReference>
<reference evidence="2 3" key="1">
    <citation type="submission" date="2015-12" db="EMBL/GenBank/DDBJ databases">
        <title>The genome of Folsomia candida.</title>
        <authorList>
            <person name="Faddeeva A."/>
            <person name="Derks M.F."/>
            <person name="Anvar Y."/>
            <person name="Smit S."/>
            <person name="Van Straalen N."/>
            <person name="Roelofs D."/>
        </authorList>
    </citation>
    <scope>NUCLEOTIDE SEQUENCE [LARGE SCALE GENOMIC DNA]</scope>
    <source>
        <strain evidence="2 3">VU population</strain>
        <tissue evidence="2">Whole body</tissue>
    </source>
</reference>
<dbReference type="Pfam" id="PF08445">
    <property type="entry name" value="FR47"/>
    <property type="match status" value="1"/>
</dbReference>
<dbReference type="PROSITE" id="PS51186">
    <property type="entry name" value="GNAT"/>
    <property type="match status" value="1"/>
</dbReference>
<evidence type="ECO:0000259" key="1">
    <source>
        <dbReference type="PROSITE" id="PS51186"/>
    </source>
</evidence>
<dbReference type="InterPro" id="IPR013653">
    <property type="entry name" value="GCN5-like_dom"/>
</dbReference>
<dbReference type="SUPFAM" id="SSF55729">
    <property type="entry name" value="Acyl-CoA N-acyltransferases (Nat)"/>
    <property type="match status" value="1"/>
</dbReference>
<dbReference type="Proteomes" id="UP000198287">
    <property type="component" value="Unassembled WGS sequence"/>
</dbReference>
<accession>A0A226ETB8</accession>
<evidence type="ECO:0000313" key="2">
    <source>
        <dbReference type="EMBL" id="OXA60470.1"/>
    </source>
</evidence>
<dbReference type="InterPro" id="IPR016181">
    <property type="entry name" value="Acyl_CoA_acyltransferase"/>
</dbReference>
<keyword evidence="3" id="KW-1185">Reference proteome</keyword>
<proteinExistence type="predicted"/>
<dbReference type="PANTHER" id="PTHR20958">
    <property type="entry name" value="GLYCINE N-ACYLTRANSFERASE-LIKE PROTEIN"/>
    <property type="match status" value="1"/>
</dbReference>
<evidence type="ECO:0000313" key="3">
    <source>
        <dbReference type="Proteomes" id="UP000198287"/>
    </source>
</evidence>
<protein>
    <recommendedName>
        <fullName evidence="1">N-acetyltransferase domain-containing protein</fullName>
    </recommendedName>
</protein>
<comment type="caution">
    <text evidence="2">The sequence shown here is derived from an EMBL/GenBank/DDBJ whole genome shotgun (WGS) entry which is preliminary data.</text>
</comment>
<gene>
    <name evidence="2" type="ORF">Fcan01_04898</name>
</gene>
<feature type="domain" description="N-acetyltransferase" evidence="1">
    <location>
        <begin position="196"/>
        <end position="322"/>
    </location>
</feature>
<dbReference type="InterPro" id="IPR053225">
    <property type="entry name" value="Acyl-CoA_N-acyltransferase"/>
</dbReference>
<dbReference type="AlphaFoldDB" id="A0A226ETB8"/>
<dbReference type="STRING" id="158441.A0A226ETB8"/>
<dbReference type="InterPro" id="IPR000182">
    <property type="entry name" value="GNAT_dom"/>
</dbReference>